<dbReference type="PATRIC" id="fig|1195236.3.peg.4205"/>
<feature type="domain" description="Tape measure protein N-terminal" evidence="2">
    <location>
        <begin position="146"/>
        <end position="324"/>
    </location>
</feature>
<sequence>MATIANALSLTNGSANVLNSINKTINNTLSKTINNTINSTVNKTINSVSQRTKNLHFELNLGMKPDGVKELTKELSGVIESINTVVDGFKKMQSASETAIKTADKTTSAAEVKNKPRGFSEKFGGFMEKARGAVSDLWPSVQAGMEKTDKYARQNYQLESIAQNGETSDQLRQRVYSAAQGSRSGFDETLSTVAKLAKTSKDDFKTNDEVIYFTELVNKAFSGLGAEEAAQSINKVSEAMAKGKLQGDDLNALMEQSPMLAQALTRYTGQSQEQLAAGSGISDDVLKNAMYNSADDINNKFLQIPATFAQIGTLINDTLTKAFGPLLEAVANAATWIYNNWSVIEPIFWGIAGAVAAVTIAQLAMNLAFLACPLTWIILAIGAVIALIAYWIQSVGGIKVAWLMVVNALITAWDIVKIAFFAGVYWVIDLWNNMMLGIKSASVGIQNFFGDMKVGVLTILQDMVNGSIDLINLLIGALNHLPKVHIDPLEKVTFGQDAREKNDAEKMAREAELADQRRKVAETEQQHQKDIFDKTLKAASDKLEREKEIASLRDEAAKNAKDKDPGKKYTAAAFSDGGTTNEANAANLAATAANTGSMKNSMDIAEENLVYMRDIAEREAINKFTTSEISVSMGGITNNVNSDLDLDGVVSYMEQKIYETMTVAAEGVHY</sequence>
<dbReference type="Pfam" id="PF20155">
    <property type="entry name" value="TMP_3"/>
    <property type="match status" value="1"/>
</dbReference>
<dbReference type="Proteomes" id="UP000014155">
    <property type="component" value="Unassembled WGS sequence"/>
</dbReference>
<feature type="transmembrane region" description="Helical" evidence="1">
    <location>
        <begin position="374"/>
        <end position="392"/>
    </location>
</feature>
<proteinExistence type="predicted"/>
<dbReference type="EMBL" id="AORV01000058">
    <property type="protein sequence ID" value="EMS70201.1"/>
    <property type="molecule type" value="Genomic_DNA"/>
</dbReference>
<evidence type="ECO:0000259" key="2">
    <source>
        <dbReference type="Pfam" id="PF20155"/>
    </source>
</evidence>
<reference evidence="3 4" key="1">
    <citation type="journal article" date="2013" name="Genome Announc.">
        <title>Draft Genome Sequence of the Cellulolytic, Mesophilic, Anaerobic Bacterium Clostridium termitidis Strain CT1112 (DSM 5398).</title>
        <authorList>
            <person name="Lal S."/>
            <person name="Ramachandran U."/>
            <person name="Zhang X."/>
            <person name="Munir R."/>
            <person name="Sparling R."/>
            <person name="Levin D.B."/>
        </authorList>
    </citation>
    <scope>NUCLEOTIDE SEQUENCE [LARGE SCALE GENOMIC DNA]</scope>
    <source>
        <strain evidence="3 4">CT1112</strain>
    </source>
</reference>
<gene>
    <name evidence="3" type="ORF">CTER_3994</name>
</gene>
<feature type="transmembrane region" description="Helical" evidence="1">
    <location>
        <begin position="404"/>
        <end position="428"/>
    </location>
</feature>
<protein>
    <submittedName>
        <fullName evidence="3">Tape measure domain protein</fullName>
    </submittedName>
</protein>
<keyword evidence="1" id="KW-1133">Transmembrane helix</keyword>
<comment type="caution">
    <text evidence="3">The sequence shown here is derived from an EMBL/GenBank/DDBJ whole genome shotgun (WGS) entry which is preliminary data.</text>
</comment>
<organism evidence="3 4">
    <name type="scientific">Ruminiclostridium cellobioparum subsp. termitidis CT1112</name>
    <dbReference type="NCBI Taxonomy" id="1195236"/>
    <lineage>
        <taxon>Bacteria</taxon>
        <taxon>Bacillati</taxon>
        <taxon>Bacillota</taxon>
        <taxon>Clostridia</taxon>
        <taxon>Eubacteriales</taxon>
        <taxon>Oscillospiraceae</taxon>
        <taxon>Ruminiclostridium</taxon>
    </lineage>
</organism>
<feature type="transmembrane region" description="Helical" evidence="1">
    <location>
        <begin position="347"/>
        <end position="367"/>
    </location>
</feature>
<keyword evidence="1" id="KW-0812">Transmembrane</keyword>
<dbReference type="AlphaFoldDB" id="S0FJ01"/>
<keyword evidence="4" id="KW-1185">Reference proteome</keyword>
<evidence type="ECO:0000313" key="4">
    <source>
        <dbReference type="Proteomes" id="UP000014155"/>
    </source>
</evidence>
<dbReference type="NCBIfam" id="TIGR02675">
    <property type="entry name" value="tape_meas_nterm"/>
    <property type="match status" value="1"/>
</dbReference>
<dbReference type="RefSeq" id="WP_004628746.1">
    <property type="nucleotide sequence ID" value="NZ_AORV01000058.1"/>
</dbReference>
<evidence type="ECO:0000313" key="3">
    <source>
        <dbReference type="EMBL" id="EMS70201.1"/>
    </source>
</evidence>
<name>S0FJ01_RUMCE</name>
<dbReference type="eggNOG" id="COG5281">
    <property type="taxonomic scope" value="Bacteria"/>
</dbReference>
<keyword evidence="1" id="KW-0472">Membrane</keyword>
<accession>S0FJ01</accession>
<dbReference type="STRING" id="1195236.CTER_3994"/>
<dbReference type="InterPro" id="IPR013491">
    <property type="entry name" value="Tape_meas_N"/>
</dbReference>
<evidence type="ECO:0000256" key="1">
    <source>
        <dbReference type="SAM" id="Phobius"/>
    </source>
</evidence>